<dbReference type="Gene3D" id="3.90.79.10">
    <property type="entry name" value="Nucleoside Triphosphate Pyrophosphohydrolase"/>
    <property type="match status" value="1"/>
</dbReference>
<protein>
    <submittedName>
        <fullName evidence="5">ADP-ribose pyrophosphatase</fullName>
    </submittedName>
</protein>
<dbReference type="RefSeq" id="WP_165772699.1">
    <property type="nucleotide sequence ID" value="NZ_PDJQ01000001.1"/>
</dbReference>
<reference evidence="5 6" key="1">
    <citation type="submission" date="2017-09" db="EMBL/GenBank/DDBJ databases">
        <title>Sequencing the genomes of two abundant thermophiles in Great Basin hot springs: Thermocrinis jamiesonii and novel Chloroflexi Thermoflexus hugenholtzii.</title>
        <authorList>
            <person name="Hedlund B."/>
        </authorList>
    </citation>
    <scope>NUCLEOTIDE SEQUENCE [LARGE SCALE GENOMIC DNA]</scope>
    <source>
        <strain evidence="5 6">G233</strain>
    </source>
</reference>
<comment type="caution">
    <text evidence="5">The sequence shown here is derived from an EMBL/GenBank/DDBJ whole genome shotgun (WGS) entry which is preliminary data.</text>
</comment>
<comment type="similarity">
    <text evidence="3">Belongs to the Nudix hydrolase family.</text>
</comment>
<dbReference type="Pfam" id="PF00293">
    <property type="entry name" value="NUDIX"/>
    <property type="match status" value="1"/>
</dbReference>
<evidence type="ECO:0000313" key="5">
    <source>
        <dbReference type="EMBL" id="PFG75098.1"/>
    </source>
</evidence>
<dbReference type="Proteomes" id="UP000223071">
    <property type="component" value="Unassembled WGS sequence"/>
</dbReference>
<dbReference type="PANTHER" id="PTHR11839">
    <property type="entry name" value="UDP/ADP-SUGAR PYROPHOSPHATASE"/>
    <property type="match status" value="1"/>
</dbReference>
<evidence type="ECO:0000256" key="1">
    <source>
        <dbReference type="ARBA" id="ARBA00001946"/>
    </source>
</evidence>
<dbReference type="GO" id="GO:0006753">
    <property type="term" value="P:nucleoside phosphate metabolic process"/>
    <property type="evidence" value="ECO:0007669"/>
    <property type="project" value="TreeGrafter"/>
</dbReference>
<proteinExistence type="inferred from homology"/>
<dbReference type="InterPro" id="IPR015797">
    <property type="entry name" value="NUDIX_hydrolase-like_dom_sf"/>
</dbReference>
<evidence type="ECO:0000256" key="2">
    <source>
        <dbReference type="ARBA" id="ARBA00022801"/>
    </source>
</evidence>
<name>A0A2A9HH12_TEPT2</name>
<dbReference type="CDD" id="cd03424">
    <property type="entry name" value="NUDIX_ADPRase_Nudt5_UGPPase_Nudt14"/>
    <property type="match status" value="1"/>
</dbReference>
<dbReference type="PANTHER" id="PTHR11839:SF18">
    <property type="entry name" value="NUDIX HYDROLASE DOMAIN-CONTAINING PROTEIN"/>
    <property type="match status" value="1"/>
</dbReference>
<dbReference type="EMBL" id="PDJQ01000001">
    <property type="protein sequence ID" value="PFG75098.1"/>
    <property type="molecule type" value="Genomic_DNA"/>
</dbReference>
<keyword evidence="2 3" id="KW-0378">Hydrolase</keyword>
<comment type="cofactor">
    <cofactor evidence="1">
        <name>Mg(2+)</name>
        <dbReference type="ChEBI" id="CHEBI:18420"/>
    </cofactor>
</comment>
<dbReference type="InterPro" id="IPR000086">
    <property type="entry name" value="NUDIX_hydrolase_dom"/>
</dbReference>
<dbReference type="PROSITE" id="PS00893">
    <property type="entry name" value="NUDIX_BOX"/>
    <property type="match status" value="1"/>
</dbReference>
<dbReference type="GO" id="GO:0019693">
    <property type="term" value="P:ribose phosphate metabolic process"/>
    <property type="evidence" value="ECO:0007669"/>
    <property type="project" value="TreeGrafter"/>
</dbReference>
<organism evidence="5 6">
    <name type="scientific">Tepidiforma thermophila (strain KCTC 52669 / CGMCC 1.13589 / G233)</name>
    <dbReference type="NCBI Taxonomy" id="2761530"/>
    <lineage>
        <taxon>Bacteria</taxon>
        <taxon>Bacillati</taxon>
        <taxon>Chloroflexota</taxon>
        <taxon>Tepidiformia</taxon>
        <taxon>Tepidiformales</taxon>
        <taxon>Tepidiformaceae</taxon>
        <taxon>Tepidiforma</taxon>
    </lineage>
</organism>
<dbReference type="InterPro" id="IPR020476">
    <property type="entry name" value="Nudix_hydrolase"/>
</dbReference>
<evidence type="ECO:0000313" key="6">
    <source>
        <dbReference type="Proteomes" id="UP000223071"/>
    </source>
</evidence>
<evidence type="ECO:0000259" key="4">
    <source>
        <dbReference type="PROSITE" id="PS51462"/>
    </source>
</evidence>
<dbReference type="PRINTS" id="PR00502">
    <property type="entry name" value="NUDIXFAMILY"/>
</dbReference>
<dbReference type="GO" id="GO:0016462">
    <property type="term" value="F:pyrophosphatase activity"/>
    <property type="evidence" value="ECO:0007669"/>
    <property type="project" value="UniProtKB-ARBA"/>
</dbReference>
<gene>
    <name evidence="5" type="ORF">A9A59_2363</name>
</gene>
<dbReference type="PROSITE" id="PS51462">
    <property type="entry name" value="NUDIX"/>
    <property type="match status" value="1"/>
</dbReference>
<dbReference type="SUPFAM" id="SSF55811">
    <property type="entry name" value="Nudix"/>
    <property type="match status" value="1"/>
</dbReference>
<dbReference type="GO" id="GO:0005829">
    <property type="term" value="C:cytosol"/>
    <property type="evidence" value="ECO:0007669"/>
    <property type="project" value="TreeGrafter"/>
</dbReference>
<evidence type="ECO:0000256" key="3">
    <source>
        <dbReference type="RuleBase" id="RU003476"/>
    </source>
</evidence>
<keyword evidence="6" id="KW-1185">Reference proteome</keyword>
<sequence>MADPRVVSIETVYRGRLFDVELATLEMDGGVVARRETIRHPGAVCMVPVLADGSLLLVTQYRYAAGRRLLELPAGTLEAGEAPEAAVARELQEEVGQVPGRVIPLGGFYVAPGYTSEYIHLFACLELQPSRLAGDEDEDIEVERRTLAEALAAVEAGEICDAKSVIGVLRWARMVESSNR</sequence>
<dbReference type="InterPro" id="IPR020084">
    <property type="entry name" value="NUDIX_hydrolase_CS"/>
</dbReference>
<dbReference type="AlphaFoldDB" id="A0A2A9HH12"/>
<feature type="domain" description="Nudix hydrolase" evidence="4">
    <location>
        <begin position="38"/>
        <end position="167"/>
    </location>
</feature>
<accession>A0A2A9HH12</accession>